<accession>A0ABV0V4S7</accession>
<reference evidence="1 2" key="1">
    <citation type="submission" date="2021-06" db="EMBL/GenBank/DDBJ databases">
        <authorList>
            <person name="Palmer J.M."/>
        </authorList>
    </citation>
    <scope>NUCLEOTIDE SEQUENCE [LARGE SCALE GENOMIC DNA]</scope>
    <source>
        <strain evidence="2">if_2019</strain>
        <tissue evidence="1">Muscle</tissue>
    </source>
</reference>
<keyword evidence="2" id="KW-1185">Reference proteome</keyword>
<organism evidence="1 2">
    <name type="scientific">Ilyodon furcidens</name>
    <name type="common">goldbreast splitfin</name>
    <dbReference type="NCBI Taxonomy" id="33524"/>
    <lineage>
        <taxon>Eukaryota</taxon>
        <taxon>Metazoa</taxon>
        <taxon>Chordata</taxon>
        <taxon>Craniata</taxon>
        <taxon>Vertebrata</taxon>
        <taxon>Euteleostomi</taxon>
        <taxon>Actinopterygii</taxon>
        <taxon>Neopterygii</taxon>
        <taxon>Teleostei</taxon>
        <taxon>Neoteleostei</taxon>
        <taxon>Acanthomorphata</taxon>
        <taxon>Ovalentaria</taxon>
        <taxon>Atherinomorphae</taxon>
        <taxon>Cyprinodontiformes</taxon>
        <taxon>Goodeidae</taxon>
        <taxon>Ilyodon</taxon>
    </lineage>
</organism>
<protein>
    <submittedName>
        <fullName evidence="1">Uncharacterized protein</fullName>
    </submittedName>
</protein>
<gene>
    <name evidence="1" type="ORF">ILYODFUR_020938</name>
</gene>
<proteinExistence type="predicted"/>
<dbReference type="EMBL" id="JAHRIQ010094877">
    <property type="protein sequence ID" value="MEQ2252348.1"/>
    <property type="molecule type" value="Genomic_DNA"/>
</dbReference>
<evidence type="ECO:0000313" key="1">
    <source>
        <dbReference type="EMBL" id="MEQ2252348.1"/>
    </source>
</evidence>
<name>A0ABV0V4S7_9TELE</name>
<dbReference type="Proteomes" id="UP001482620">
    <property type="component" value="Unassembled WGS sequence"/>
</dbReference>
<evidence type="ECO:0000313" key="2">
    <source>
        <dbReference type="Proteomes" id="UP001482620"/>
    </source>
</evidence>
<sequence>MRKCNNHIAHYQKKPIKVKPLIHKESSWRTSSLAKKFLAMTPSLRVIQFAAESDSEQGEDRNSCLSEEVWLTLFLGVTLSSKSCDWLLKETKKNKGAPSNQWREIN</sequence>
<comment type="caution">
    <text evidence="1">The sequence shown here is derived from an EMBL/GenBank/DDBJ whole genome shotgun (WGS) entry which is preliminary data.</text>
</comment>